<dbReference type="Pfam" id="PF01535">
    <property type="entry name" value="PPR"/>
    <property type="match status" value="2"/>
</dbReference>
<dbReference type="EMBL" id="CAWUPB010000913">
    <property type="protein sequence ID" value="CAK7330905.1"/>
    <property type="molecule type" value="Genomic_DNA"/>
</dbReference>
<dbReference type="Gene3D" id="1.25.40.10">
    <property type="entry name" value="Tetratricopeptide repeat domain"/>
    <property type="match status" value="3"/>
</dbReference>
<dbReference type="PANTHER" id="PTHR47942:SF63">
    <property type="entry name" value="PENTATRICOPEPTIDE REPEAT-CONTAINING PROTEIN"/>
    <property type="match status" value="1"/>
</dbReference>
<feature type="repeat" description="PPR" evidence="2">
    <location>
        <begin position="405"/>
        <end position="439"/>
    </location>
</feature>
<name>A0AAV1RBT4_9ROSI</name>
<keyword evidence="1" id="KW-0677">Repeat</keyword>
<organism evidence="3 4">
    <name type="scientific">Dovyalis caffra</name>
    <dbReference type="NCBI Taxonomy" id="77055"/>
    <lineage>
        <taxon>Eukaryota</taxon>
        <taxon>Viridiplantae</taxon>
        <taxon>Streptophyta</taxon>
        <taxon>Embryophyta</taxon>
        <taxon>Tracheophyta</taxon>
        <taxon>Spermatophyta</taxon>
        <taxon>Magnoliopsida</taxon>
        <taxon>eudicotyledons</taxon>
        <taxon>Gunneridae</taxon>
        <taxon>Pentapetalae</taxon>
        <taxon>rosids</taxon>
        <taxon>fabids</taxon>
        <taxon>Malpighiales</taxon>
        <taxon>Salicaceae</taxon>
        <taxon>Flacourtieae</taxon>
        <taxon>Dovyalis</taxon>
    </lineage>
</organism>
<accession>A0AAV1RBT4</accession>
<sequence length="495" mass="55949">MGVWSRAHPSIVKHRAVKESFSIHGSWPQRGGMPTPNHDGACFWSPDPTSTGLQRQPKQELSRILRTEAAINAIEQKANSKKHNNLWPKAVLEALDEAIKENQWESALKIFELLRKQHWYEPRTKTYTKLVMMLGKCRQPEEASLLFEVMLSDGLRPTIDVYTALVSAYGKSGQLDKAFSIVVEMKAIPECKPDVYTYSTLMNCCIKLHRFELIQGIFAEMSYLGIECSTVTYNTIIDGYGKAKMLEEMENALTDMIESGSSVPDLFTFNSIIGAYGSSGLIDKMEKWYNEFQLMGLMPDIKTFNILIRSYGKAGMYGKIRSVLEFMEKRFFSPSIVTHNIIIETFGKAGDTETMEEYFRKMKHLGIKPNTVTYCSLVSAYSKAGHTMKVDSILRQVENSDVILDTPFFNCAISAYGRTGDVEKMSKLFLEMKERKCKPDSVTFATMIQAYNAQGMVEAAQGMENMMIATKNNSAYVIVVAMVMPITNRTATMHR</sequence>
<dbReference type="PANTHER" id="PTHR47942">
    <property type="entry name" value="TETRATRICOPEPTIDE REPEAT (TPR)-LIKE SUPERFAMILY PROTEIN-RELATED"/>
    <property type="match status" value="1"/>
</dbReference>
<keyword evidence="4" id="KW-1185">Reference proteome</keyword>
<feature type="repeat" description="PPR" evidence="2">
    <location>
        <begin position="370"/>
        <end position="404"/>
    </location>
</feature>
<comment type="caution">
    <text evidence="3">The sequence shown here is derived from an EMBL/GenBank/DDBJ whole genome shotgun (WGS) entry which is preliminary data.</text>
</comment>
<dbReference type="InterPro" id="IPR011990">
    <property type="entry name" value="TPR-like_helical_dom_sf"/>
</dbReference>
<feature type="repeat" description="PPR" evidence="2">
    <location>
        <begin position="123"/>
        <end position="157"/>
    </location>
</feature>
<feature type="repeat" description="PPR" evidence="2">
    <location>
        <begin position="335"/>
        <end position="369"/>
    </location>
</feature>
<evidence type="ECO:0000256" key="1">
    <source>
        <dbReference type="ARBA" id="ARBA00022737"/>
    </source>
</evidence>
<gene>
    <name evidence="3" type="ORF">DCAF_LOCUS8198</name>
</gene>
<evidence type="ECO:0000313" key="4">
    <source>
        <dbReference type="Proteomes" id="UP001314170"/>
    </source>
</evidence>
<proteinExistence type="predicted"/>
<feature type="repeat" description="PPR" evidence="2">
    <location>
        <begin position="158"/>
        <end position="188"/>
    </location>
</feature>
<evidence type="ECO:0008006" key="5">
    <source>
        <dbReference type="Google" id="ProtNLM"/>
    </source>
</evidence>
<dbReference type="PROSITE" id="PS51375">
    <property type="entry name" value="PPR"/>
    <property type="match status" value="9"/>
</dbReference>
<dbReference type="NCBIfam" id="TIGR00756">
    <property type="entry name" value="PPR"/>
    <property type="match status" value="8"/>
</dbReference>
<evidence type="ECO:0000313" key="3">
    <source>
        <dbReference type="EMBL" id="CAK7330905.1"/>
    </source>
</evidence>
<dbReference type="InterPro" id="IPR002885">
    <property type="entry name" value="PPR_rpt"/>
</dbReference>
<feature type="repeat" description="PPR" evidence="2">
    <location>
        <begin position="194"/>
        <end position="228"/>
    </location>
</feature>
<dbReference type="Proteomes" id="UP001314170">
    <property type="component" value="Unassembled WGS sequence"/>
</dbReference>
<feature type="repeat" description="PPR" evidence="2">
    <location>
        <begin position="300"/>
        <end position="334"/>
    </location>
</feature>
<dbReference type="InterPro" id="IPR051222">
    <property type="entry name" value="PPR/CCM1_RNA-binding"/>
</dbReference>
<dbReference type="AlphaFoldDB" id="A0AAV1RBT4"/>
<feature type="repeat" description="PPR" evidence="2">
    <location>
        <begin position="229"/>
        <end position="263"/>
    </location>
</feature>
<evidence type="ECO:0000256" key="2">
    <source>
        <dbReference type="PROSITE-ProRule" id="PRU00708"/>
    </source>
</evidence>
<feature type="repeat" description="PPR" evidence="2">
    <location>
        <begin position="265"/>
        <end position="299"/>
    </location>
</feature>
<reference evidence="3 4" key="1">
    <citation type="submission" date="2024-01" db="EMBL/GenBank/DDBJ databases">
        <authorList>
            <person name="Waweru B."/>
        </authorList>
    </citation>
    <scope>NUCLEOTIDE SEQUENCE [LARGE SCALE GENOMIC DNA]</scope>
</reference>
<dbReference type="Pfam" id="PF13041">
    <property type="entry name" value="PPR_2"/>
    <property type="match status" value="4"/>
</dbReference>
<protein>
    <recommendedName>
        <fullName evidence="5">Pentatricopeptide repeat-containing protein</fullName>
    </recommendedName>
</protein>